<evidence type="ECO:0000313" key="2">
    <source>
        <dbReference type="EMBL" id="SOD16152.1"/>
    </source>
</evidence>
<organism evidence="2 3">
    <name type="scientific">Nitrosomonas ureae</name>
    <dbReference type="NCBI Taxonomy" id="44577"/>
    <lineage>
        <taxon>Bacteria</taxon>
        <taxon>Pseudomonadati</taxon>
        <taxon>Pseudomonadota</taxon>
        <taxon>Betaproteobacteria</taxon>
        <taxon>Nitrosomonadales</taxon>
        <taxon>Nitrosomonadaceae</taxon>
        <taxon>Nitrosomonas</taxon>
    </lineage>
</organism>
<dbReference type="EMBL" id="OCMU01000001">
    <property type="protein sequence ID" value="SOD16152.1"/>
    <property type="molecule type" value="Genomic_DNA"/>
</dbReference>
<sequence length="76" mass="8886">MFIDHEMDMLPHWLQWLLATPVQFWVGRRFYIGGWGGNANMDVLIALGTSMAYFFSTAQSQYLDWINMFILKPAQP</sequence>
<dbReference type="AlphaFoldDB" id="A0A286A2M3"/>
<dbReference type="GO" id="GO:0046872">
    <property type="term" value="F:metal ion binding"/>
    <property type="evidence" value="ECO:0007669"/>
    <property type="project" value="UniProtKB-KW"/>
</dbReference>
<name>A0A286A2M3_9PROT</name>
<evidence type="ECO:0000313" key="3">
    <source>
        <dbReference type="Proteomes" id="UP000219335"/>
    </source>
</evidence>
<evidence type="ECO:0000256" key="1">
    <source>
        <dbReference type="ARBA" id="ARBA00022723"/>
    </source>
</evidence>
<keyword evidence="1" id="KW-0479">Metal-binding</keyword>
<protein>
    <submittedName>
        <fullName evidence="2">Uncharacterized protein</fullName>
    </submittedName>
</protein>
<dbReference type="PANTHER" id="PTHR46594">
    <property type="entry name" value="P-TYPE CATION-TRANSPORTING ATPASE"/>
    <property type="match status" value="1"/>
</dbReference>
<dbReference type="PANTHER" id="PTHR46594:SF4">
    <property type="entry name" value="P-TYPE CATION-TRANSPORTING ATPASE"/>
    <property type="match status" value="1"/>
</dbReference>
<dbReference type="Proteomes" id="UP000219335">
    <property type="component" value="Unassembled WGS sequence"/>
</dbReference>
<accession>A0A286A2M3</accession>
<proteinExistence type="predicted"/>
<gene>
    <name evidence="2" type="ORF">SAMN06297164_0261</name>
</gene>
<reference evidence="2 3" key="1">
    <citation type="submission" date="2017-09" db="EMBL/GenBank/DDBJ databases">
        <authorList>
            <person name="Ehlers B."/>
            <person name="Leendertz F.H."/>
        </authorList>
    </citation>
    <scope>NUCLEOTIDE SEQUENCE [LARGE SCALE GENOMIC DNA]</scope>
    <source>
        <strain evidence="2 3">Nm42</strain>
    </source>
</reference>